<proteinExistence type="predicted"/>
<organism evidence="1 2">
    <name type="scientific">Zopfia rhizophila CBS 207.26</name>
    <dbReference type="NCBI Taxonomy" id="1314779"/>
    <lineage>
        <taxon>Eukaryota</taxon>
        <taxon>Fungi</taxon>
        <taxon>Dikarya</taxon>
        <taxon>Ascomycota</taxon>
        <taxon>Pezizomycotina</taxon>
        <taxon>Dothideomycetes</taxon>
        <taxon>Dothideomycetes incertae sedis</taxon>
        <taxon>Zopfiaceae</taxon>
        <taxon>Zopfia</taxon>
    </lineage>
</organism>
<reference evidence="1" key="1">
    <citation type="journal article" date="2020" name="Stud. Mycol.">
        <title>101 Dothideomycetes genomes: a test case for predicting lifestyles and emergence of pathogens.</title>
        <authorList>
            <person name="Haridas S."/>
            <person name="Albert R."/>
            <person name="Binder M."/>
            <person name="Bloem J."/>
            <person name="Labutti K."/>
            <person name="Salamov A."/>
            <person name="Andreopoulos B."/>
            <person name="Baker S."/>
            <person name="Barry K."/>
            <person name="Bills G."/>
            <person name="Bluhm B."/>
            <person name="Cannon C."/>
            <person name="Castanera R."/>
            <person name="Culley D."/>
            <person name="Daum C."/>
            <person name="Ezra D."/>
            <person name="Gonzalez J."/>
            <person name="Henrissat B."/>
            <person name="Kuo A."/>
            <person name="Liang C."/>
            <person name="Lipzen A."/>
            <person name="Lutzoni F."/>
            <person name="Magnuson J."/>
            <person name="Mondo S."/>
            <person name="Nolan M."/>
            <person name="Ohm R."/>
            <person name="Pangilinan J."/>
            <person name="Park H.-J."/>
            <person name="Ramirez L."/>
            <person name="Alfaro M."/>
            <person name="Sun H."/>
            <person name="Tritt A."/>
            <person name="Yoshinaga Y."/>
            <person name="Zwiers L.-H."/>
            <person name="Turgeon B."/>
            <person name="Goodwin S."/>
            <person name="Spatafora J."/>
            <person name="Crous P."/>
            <person name="Grigoriev I."/>
        </authorList>
    </citation>
    <scope>NUCLEOTIDE SEQUENCE</scope>
    <source>
        <strain evidence="1">CBS 207.26</strain>
    </source>
</reference>
<accession>A0A6A6DY54</accession>
<dbReference type="EMBL" id="ML994643">
    <property type="protein sequence ID" value="KAF2183302.1"/>
    <property type="molecule type" value="Genomic_DNA"/>
</dbReference>
<protein>
    <submittedName>
        <fullName evidence="1">Uncharacterized protein</fullName>
    </submittedName>
</protein>
<gene>
    <name evidence="1" type="ORF">K469DRAFT_668319</name>
</gene>
<dbReference type="OrthoDB" id="10266018at2759"/>
<keyword evidence="2" id="KW-1185">Reference proteome</keyword>
<sequence>MLFTPENIIIYHNDLVDSDNWAAAMVMMHASLKSPSTKVIWIVEPRQVAFDLSMTRKQEMECSKLLETKFSSHGPELKTLRDLEEHNLENEDELKLAAKLSQRPKEDALLHGRLMALDFAISLTELNEPTDRTLDIFLDVETFDSIVNPMNLNVHHHEELVYRPGMELGDYSNTMTEQCHSLRVEKVRGWYSNCTAQQEKRAKNKGARISDLDLALLCATIRAAKPVKFFGGSSLGLLQRLLHRGASTNLQCYLQAGAFDLSKILFLHQFNIALDVDAARFVFSQNEKFERFVIVPSDSCLRVKYSLSGLIDNQRLAMRFLAFNRRIDPLKLALHEYRKDDLQMDITVPDLTALLCAFTQGFAGVPMGHAIAADNNGQLILERADRGIHHL</sequence>
<dbReference type="Proteomes" id="UP000800200">
    <property type="component" value="Unassembled WGS sequence"/>
</dbReference>
<dbReference type="AlphaFoldDB" id="A0A6A6DY54"/>
<evidence type="ECO:0000313" key="2">
    <source>
        <dbReference type="Proteomes" id="UP000800200"/>
    </source>
</evidence>
<evidence type="ECO:0000313" key="1">
    <source>
        <dbReference type="EMBL" id="KAF2183302.1"/>
    </source>
</evidence>
<name>A0A6A6DY54_9PEZI</name>